<gene>
    <name evidence="2" type="ORF">METZ01_LOCUS472558</name>
</gene>
<sequence length="66" mass="7018">MRIAIIVFVGILSYLVVVLPGYYFIVPESAEKSPIFGTLTELPLVDAAKSSSKLSVANPGEAPPLK</sequence>
<organism evidence="2">
    <name type="scientific">marine metagenome</name>
    <dbReference type="NCBI Taxonomy" id="408172"/>
    <lineage>
        <taxon>unclassified sequences</taxon>
        <taxon>metagenomes</taxon>
        <taxon>ecological metagenomes</taxon>
    </lineage>
</organism>
<dbReference type="AlphaFoldDB" id="A0A383BIF0"/>
<feature type="transmembrane region" description="Helical" evidence="1">
    <location>
        <begin position="6"/>
        <end position="25"/>
    </location>
</feature>
<keyword evidence="1" id="KW-1133">Transmembrane helix</keyword>
<keyword evidence="1" id="KW-0472">Membrane</keyword>
<protein>
    <submittedName>
        <fullName evidence="2">Uncharacterized protein</fullName>
    </submittedName>
</protein>
<keyword evidence="1" id="KW-0812">Transmembrane</keyword>
<proteinExistence type="predicted"/>
<reference evidence="2" key="1">
    <citation type="submission" date="2018-05" db="EMBL/GenBank/DDBJ databases">
        <authorList>
            <person name="Lanie J.A."/>
            <person name="Ng W.-L."/>
            <person name="Kazmierczak K.M."/>
            <person name="Andrzejewski T.M."/>
            <person name="Davidsen T.M."/>
            <person name="Wayne K.J."/>
            <person name="Tettelin H."/>
            <person name="Glass J.I."/>
            <person name="Rusch D."/>
            <person name="Podicherti R."/>
            <person name="Tsui H.-C.T."/>
            <person name="Winkler M.E."/>
        </authorList>
    </citation>
    <scope>NUCLEOTIDE SEQUENCE</scope>
</reference>
<evidence type="ECO:0000313" key="2">
    <source>
        <dbReference type="EMBL" id="SVE19704.1"/>
    </source>
</evidence>
<accession>A0A383BIF0</accession>
<name>A0A383BIF0_9ZZZZ</name>
<dbReference type="EMBL" id="UINC01200699">
    <property type="protein sequence ID" value="SVE19704.1"/>
    <property type="molecule type" value="Genomic_DNA"/>
</dbReference>
<evidence type="ECO:0000256" key="1">
    <source>
        <dbReference type="SAM" id="Phobius"/>
    </source>
</evidence>